<comment type="subunit">
    <text evidence="9">The complex comprises the extracytoplasmic solute receptor protein and the two transmembrane proteins.</text>
</comment>
<evidence type="ECO:0000256" key="4">
    <source>
        <dbReference type="ARBA" id="ARBA00022519"/>
    </source>
</evidence>
<comment type="subcellular location">
    <subcellularLocation>
        <location evidence="1 9">Cell inner membrane</location>
        <topology evidence="1 9">Multi-pass membrane protein</topology>
    </subcellularLocation>
</comment>
<evidence type="ECO:0000313" key="11">
    <source>
        <dbReference type="EMBL" id="MCJ8239121.1"/>
    </source>
</evidence>
<dbReference type="RefSeq" id="WP_245136844.1">
    <property type="nucleotide sequence ID" value="NZ_CP128477.1"/>
</dbReference>
<keyword evidence="6 9" id="KW-1133">Transmembrane helix</keyword>
<keyword evidence="7 9" id="KW-0472">Membrane</keyword>
<dbReference type="InterPro" id="IPR007387">
    <property type="entry name" value="TRAP_DctQ"/>
</dbReference>
<gene>
    <name evidence="11" type="ORF">MKJ03_12340</name>
</gene>
<dbReference type="Pfam" id="PF04290">
    <property type="entry name" value="DctQ"/>
    <property type="match status" value="1"/>
</dbReference>
<keyword evidence="2 9" id="KW-0813">Transport</keyword>
<dbReference type="EMBL" id="JALAYX010000003">
    <property type="protein sequence ID" value="MCJ8239121.1"/>
    <property type="molecule type" value="Genomic_DNA"/>
</dbReference>
<keyword evidence="12" id="KW-1185">Reference proteome</keyword>
<comment type="function">
    <text evidence="9">Part of the tripartite ATP-independent periplasmic (TRAP) transport system.</text>
</comment>
<dbReference type="PANTHER" id="PTHR35011">
    <property type="entry name" value="2,3-DIKETO-L-GULONATE TRAP TRANSPORTER SMALL PERMEASE PROTEIN YIAM"/>
    <property type="match status" value="1"/>
</dbReference>
<proteinExistence type="inferred from homology"/>
<evidence type="ECO:0000256" key="5">
    <source>
        <dbReference type="ARBA" id="ARBA00022692"/>
    </source>
</evidence>
<evidence type="ECO:0000256" key="1">
    <source>
        <dbReference type="ARBA" id="ARBA00004429"/>
    </source>
</evidence>
<protein>
    <recommendedName>
        <fullName evidence="9">TRAP transporter small permease protein</fullName>
    </recommendedName>
</protein>
<evidence type="ECO:0000313" key="12">
    <source>
        <dbReference type="Proteomes" id="UP001522662"/>
    </source>
</evidence>
<dbReference type="Proteomes" id="UP001522662">
    <property type="component" value="Unassembled WGS sequence"/>
</dbReference>
<evidence type="ECO:0000256" key="2">
    <source>
        <dbReference type="ARBA" id="ARBA00022448"/>
    </source>
</evidence>
<feature type="transmembrane region" description="Helical" evidence="9">
    <location>
        <begin position="66"/>
        <end position="84"/>
    </location>
</feature>
<evidence type="ECO:0000256" key="8">
    <source>
        <dbReference type="ARBA" id="ARBA00038436"/>
    </source>
</evidence>
<keyword evidence="3" id="KW-1003">Cell membrane</keyword>
<evidence type="ECO:0000256" key="7">
    <source>
        <dbReference type="ARBA" id="ARBA00023136"/>
    </source>
</evidence>
<dbReference type="InterPro" id="IPR055348">
    <property type="entry name" value="DctQ"/>
</dbReference>
<accession>A0ABT0D129</accession>
<feature type="transmembrane region" description="Helical" evidence="9">
    <location>
        <begin position="146"/>
        <end position="163"/>
    </location>
</feature>
<reference evidence="11 12" key="1">
    <citation type="submission" date="2022-03" db="EMBL/GenBank/DDBJ databases">
        <title>Rhizobium SSM4.3 sp. nov., isolated from Sediment (Gouqi Island).</title>
        <authorList>
            <person name="Chen G."/>
        </authorList>
    </citation>
    <scope>NUCLEOTIDE SEQUENCE [LARGE SCALE GENOMIC DNA]</scope>
    <source>
        <strain evidence="11 12">SSM4.3</strain>
    </source>
</reference>
<feature type="transmembrane region" description="Helical" evidence="9">
    <location>
        <begin position="33"/>
        <end position="54"/>
    </location>
</feature>
<evidence type="ECO:0000259" key="10">
    <source>
        <dbReference type="Pfam" id="PF04290"/>
    </source>
</evidence>
<organism evidence="11 12">
    <name type="scientific">Peteryoungia algae</name>
    <dbReference type="NCBI Taxonomy" id="2919917"/>
    <lineage>
        <taxon>Bacteria</taxon>
        <taxon>Pseudomonadati</taxon>
        <taxon>Pseudomonadota</taxon>
        <taxon>Alphaproteobacteria</taxon>
        <taxon>Hyphomicrobiales</taxon>
        <taxon>Rhizobiaceae</taxon>
        <taxon>Peteryoungia</taxon>
    </lineage>
</organism>
<dbReference type="PANTHER" id="PTHR35011:SF11">
    <property type="entry name" value="TRAP TRANSPORTER SMALL PERMEASE PROTEIN"/>
    <property type="match status" value="1"/>
</dbReference>
<keyword evidence="5 9" id="KW-0812">Transmembrane</keyword>
<evidence type="ECO:0000256" key="9">
    <source>
        <dbReference type="RuleBase" id="RU369079"/>
    </source>
</evidence>
<keyword evidence="4 9" id="KW-0997">Cell inner membrane</keyword>
<feature type="domain" description="Tripartite ATP-independent periplasmic transporters DctQ component" evidence="10">
    <location>
        <begin position="44"/>
        <end position="171"/>
    </location>
</feature>
<name>A0ABT0D129_9HYPH</name>
<comment type="caution">
    <text evidence="11">The sequence shown here is derived from an EMBL/GenBank/DDBJ whole genome shotgun (WGS) entry which is preliminary data.</text>
</comment>
<evidence type="ECO:0000256" key="3">
    <source>
        <dbReference type="ARBA" id="ARBA00022475"/>
    </source>
</evidence>
<evidence type="ECO:0000256" key="6">
    <source>
        <dbReference type="ARBA" id="ARBA00022989"/>
    </source>
</evidence>
<comment type="similarity">
    <text evidence="8 9">Belongs to the TRAP transporter small permease family.</text>
</comment>
<sequence>MTHEPQDEAATPAAILHVEDEADPPLIFRIDDVLAFCLFWILGGVTFLQFFSRYVLNDSVAWTEEIGRYLLIWVTFFGAAIVFRRRTNIAVEVIVDMMPPNVARVLRFVADMITLGFVILLVWFAWNLTQRMMIQRMTVIDVSMSVVYGGVLVGCLLMLWRAVQALISNAKRGWDPVSDPSQIFD</sequence>
<feature type="transmembrane region" description="Helical" evidence="9">
    <location>
        <begin position="105"/>
        <end position="126"/>
    </location>
</feature>